<keyword evidence="2" id="KW-0539">Nucleus</keyword>
<comment type="subcellular location">
    <subcellularLocation>
        <location evidence="1">Nucleus</location>
    </subcellularLocation>
</comment>
<dbReference type="PANTHER" id="PTHR23348">
    <property type="entry name" value="PERIAXIN/AHNAK"/>
    <property type="match status" value="1"/>
</dbReference>
<organism evidence="3">
    <name type="scientific">Mesocestoides corti</name>
    <name type="common">Flatworm</name>
    <dbReference type="NCBI Taxonomy" id="53468"/>
    <lineage>
        <taxon>Eukaryota</taxon>
        <taxon>Metazoa</taxon>
        <taxon>Spiralia</taxon>
        <taxon>Lophotrochozoa</taxon>
        <taxon>Platyhelminthes</taxon>
        <taxon>Cestoda</taxon>
        <taxon>Eucestoda</taxon>
        <taxon>Cyclophyllidea</taxon>
        <taxon>Mesocestoididae</taxon>
        <taxon>Mesocestoides</taxon>
    </lineage>
</organism>
<accession>A0A5K3G4Y7</accession>
<dbReference type="GO" id="GO:0005634">
    <property type="term" value="C:nucleus"/>
    <property type="evidence" value="ECO:0007669"/>
    <property type="project" value="UniProtKB-SubCell"/>
</dbReference>
<dbReference type="AlphaFoldDB" id="A0A5K3G4Y7"/>
<dbReference type="InterPro" id="IPR052082">
    <property type="entry name" value="Myelin_sheath_structural"/>
</dbReference>
<name>A0A5K3G4Y7_MESCO</name>
<evidence type="ECO:0000256" key="2">
    <source>
        <dbReference type="ARBA" id="ARBA00023242"/>
    </source>
</evidence>
<protein>
    <submittedName>
        <fullName evidence="3">AHNK protein</fullName>
    </submittedName>
</protein>
<dbReference type="GO" id="GO:0043484">
    <property type="term" value="P:regulation of RNA splicing"/>
    <property type="evidence" value="ECO:0007669"/>
    <property type="project" value="TreeGrafter"/>
</dbReference>
<reference evidence="3" key="1">
    <citation type="submission" date="2019-11" db="UniProtKB">
        <authorList>
            <consortium name="WormBaseParasite"/>
        </authorList>
    </citation>
    <scope>IDENTIFICATION</scope>
</reference>
<dbReference type="WBParaSite" id="MCU_014397-RA">
    <property type="protein sequence ID" value="MCU_014397-RA"/>
    <property type="gene ID" value="MCU_014397"/>
</dbReference>
<dbReference type="PANTHER" id="PTHR23348:SF16">
    <property type="entry name" value="LEUCINE RICH REPEAT FAMILY PROTEIN"/>
    <property type="match status" value="1"/>
</dbReference>
<proteinExistence type="predicted"/>
<dbReference type="GO" id="GO:0005737">
    <property type="term" value="C:cytoplasm"/>
    <property type="evidence" value="ECO:0007669"/>
    <property type="project" value="TreeGrafter"/>
</dbReference>
<evidence type="ECO:0000313" key="3">
    <source>
        <dbReference type="WBParaSite" id="MCU_014397-RA"/>
    </source>
</evidence>
<sequence length="414" mass="43515">WKVGGKHGKLELPKGEVETPEAEVHLGAPCVDASLPSAELDAGAGVDVDMKAPSGKVADDANLKMPSFEFKLPHLKFGKVKGPKATVETPDLEAHVEADTGGDVDVDVDMDADKVGGKHKLPGFKLKMPKPHLKLGGMGEAKVEVPEVTAELPEVCGEVKLPEGGIGVDDGVVPSVAVKMPSVKVEAPEVELHAQVPEVDVDVPSVHGELPGVEGKVDISMPKAQVDVDVSGGVKGELPSPKVAVEKDIELPSIHVKSPKFKFGKGGKAKVPECEVETPSMEVHGEVPDVEVGLPEGGVDIQAGSGMVATQKQLKSPHFEFKMPKWKVGGKGKVGKAEVDMPEVEAHLDAPGVDVEMPKAEVDVEGLSGKVGVEKEPKSLHFGFKAPKWKVGGKHGKLELPKGEVETPEAEVHL</sequence>
<evidence type="ECO:0000256" key="1">
    <source>
        <dbReference type="ARBA" id="ARBA00004123"/>
    </source>
</evidence>